<sequence>MLIEQATVLKYSNGKALIECYSKSGCGGCSAKNGCGTQSLSELTGKKNQILLEIDVNQELKQGDIVQIGLKEATLLAGVIWLYGLPLFVLICVAVGFSQLFANELLVALCSFLTTLSSFWLIKQKFDRHNDYQVTFLRKI</sequence>
<name>A0A379C7F0_9PAST</name>
<feature type="transmembrane region" description="Helical" evidence="1">
    <location>
        <begin position="75"/>
        <end position="99"/>
    </location>
</feature>
<evidence type="ECO:0000313" key="2">
    <source>
        <dbReference type="EMBL" id="SUB58302.1"/>
    </source>
</evidence>
<dbReference type="AlphaFoldDB" id="A0A379C7F0"/>
<dbReference type="Proteomes" id="UP000255417">
    <property type="component" value="Unassembled WGS sequence"/>
</dbReference>
<dbReference type="InterPro" id="IPR007359">
    <property type="entry name" value="SigmaE_reg_RseC_MucC"/>
</dbReference>
<gene>
    <name evidence="2" type="primary">rseC</name>
    <name evidence="2" type="ORF">NCTC12872_00264</name>
</gene>
<evidence type="ECO:0000256" key="1">
    <source>
        <dbReference type="SAM" id="Phobius"/>
    </source>
</evidence>
<keyword evidence="1" id="KW-0472">Membrane</keyword>
<dbReference type="RefSeq" id="WP_115314831.1">
    <property type="nucleotide sequence ID" value="NZ_LWIF01000001.1"/>
</dbReference>
<dbReference type="EMBL" id="UGTA01000001">
    <property type="protein sequence ID" value="SUB58302.1"/>
    <property type="molecule type" value="Genomic_DNA"/>
</dbReference>
<feature type="transmembrane region" description="Helical" evidence="1">
    <location>
        <begin position="105"/>
        <end position="122"/>
    </location>
</feature>
<organism evidence="2 3">
    <name type="scientific">Phocoenobacter uteri</name>
    <dbReference type="NCBI Taxonomy" id="146806"/>
    <lineage>
        <taxon>Bacteria</taxon>
        <taxon>Pseudomonadati</taxon>
        <taxon>Pseudomonadota</taxon>
        <taxon>Gammaproteobacteria</taxon>
        <taxon>Pasteurellales</taxon>
        <taxon>Pasteurellaceae</taxon>
        <taxon>Phocoenobacter</taxon>
    </lineage>
</organism>
<evidence type="ECO:0000313" key="3">
    <source>
        <dbReference type="Proteomes" id="UP000255417"/>
    </source>
</evidence>
<dbReference type="Pfam" id="PF04246">
    <property type="entry name" value="RseC_MucC"/>
    <property type="match status" value="1"/>
</dbReference>
<keyword evidence="1" id="KW-0812">Transmembrane</keyword>
<keyword evidence="1" id="KW-1133">Transmembrane helix</keyword>
<protein>
    <submittedName>
        <fullName evidence="2">Sigma-E factor regulatory protein rseC</fullName>
    </submittedName>
</protein>
<accession>A0A379C7F0</accession>
<reference evidence="2 3" key="1">
    <citation type="submission" date="2018-06" db="EMBL/GenBank/DDBJ databases">
        <authorList>
            <consortium name="Pathogen Informatics"/>
            <person name="Doyle S."/>
        </authorList>
    </citation>
    <scope>NUCLEOTIDE SEQUENCE [LARGE SCALE GENOMIC DNA]</scope>
    <source>
        <strain evidence="2 3">NCTC12872</strain>
    </source>
</reference>
<dbReference type="PANTHER" id="PTHR35867">
    <property type="entry name" value="PROTEIN RSEC"/>
    <property type="match status" value="1"/>
</dbReference>
<proteinExistence type="predicted"/>
<dbReference type="PANTHER" id="PTHR35867:SF1">
    <property type="entry name" value="PROTEIN RSEC"/>
    <property type="match status" value="1"/>
</dbReference>
<dbReference type="InterPro" id="IPR026268">
    <property type="entry name" value="RseC"/>
</dbReference>
<dbReference type="PIRSF" id="PIRSF004923">
    <property type="entry name" value="RseC"/>
    <property type="match status" value="1"/>
</dbReference>
<dbReference type="OrthoDB" id="9795854at2"/>
<keyword evidence="3" id="KW-1185">Reference proteome</keyword>